<dbReference type="AlphaFoldDB" id="A0A915J904"/>
<dbReference type="WBParaSite" id="nRc.2.0.1.t22958-RA">
    <property type="protein sequence ID" value="nRc.2.0.1.t22958-RA"/>
    <property type="gene ID" value="nRc.2.0.1.g22958"/>
</dbReference>
<evidence type="ECO:0000313" key="1">
    <source>
        <dbReference type="Proteomes" id="UP000887565"/>
    </source>
</evidence>
<protein>
    <submittedName>
        <fullName evidence="2">Uncharacterized protein</fullName>
    </submittedName>
</protein>
<accession>A0A915J904</accession>
<organism evidence="1 2">
    <name type="scientific">Romanomermis culicivorax</name>
    <name type="common">Nematode worm</name>
    <dbReference type="NCBI Taxonomy" id="13658"/>
    <lineage>
        <taxon>Eukaryota</taxon>
        <taxon>Metazoa</taxon>
        <taxon>Ecdysozoa</taxon>
        <taxon>Nematoda</taxon>
        <taxon>Enoplea</taxon>
        <taxon>Dorylaimia</taxon>
        <taxon>Mermithida</taxon>
        <taxon>Mermithoidea</taxon>
        <taxon>Mermithidae</taxon>
        <taxon>Romanomermis</taxon>
    </lineage>
</organism>
<proteinExistence type="predicted"/>
<evidence type="ECO:0000313" key="2">
    <source>
        <dbReference type="WBParaSite" id="nRc.2.0.1.t22958-RA"/>
    </source>
</evidence>
<name>A0A915J904_ROMCU</name>
<keyword evidence="1" id="KW-1185">Reference proteome</keyword>
<dbReference type="Proteomes" id="UP000887565">
    <property type="component" value="Unplaced"/>
</dbReference>
<sequence length="124" mass="13635">MFSSKGSTFCRFDLGSSTIEAKLSNETFDETVANSDKFMSDSRPPSIPWNAVDSPYASMMGREFLEGRRVSGGPPPVFEINFLQCSNLLLLGCISYCNWPLESSLGIISGKSIPNSIMVTRSDY</sequence>
<reference evidence="2" key="1">
    <citation type="submission" date="2022-11" db="UniProtKB">
        <authorList>
            <consortium name="WormBaseParasite"/>
        </authorList>
    </citation>
    <scope>IDENTIFICATION</scope>
</reference>